<dbReference type="EMBL" id="AP027735">
    <property type="protein sequence ID" value="BDZ58175.1"/>
    <property type="molecule type" value="Genomic_DNA"/>
</dbReference>
<protein>
    <submittedName>
        <fullName evidence="4">Glucoamylase</fullName>
    </submittedName>
</protein>
<keyword evidence="5" id="KW-1185">Reference proteome</keyword>
<dbReference type="Gene3D" id="1.50.10.10">
    <property type="match status" value="1"/>
</dbReference>
<evidence type="ECO:0000259" key="2">
    <source>
        <dbReference type="Pfam" id="PF00723"/>
    </source>
</evidence>
<feature type="region of interest" description="Disordered" evidence="1">
    <location>
        <begin position="1"/>
        <end position="30"/>
    </location>
</feature>
<dbReference type="Pfam" id="PF19291">
    <property type="entry name" value="TREH_N"/>
    <property type="match status" value="1"/>
</dbReference>
<feature type="domain" description="Trehalase-like N-terminal" evidence="3">
    <location>
        <begin position="51"/>
        <end position="217"/>
    </location>
</feature>
<evidence type="ECO:0000259" key="3">
    <source>
        <dbReference type="Pfam" id="PF19291"/>
    </source>
</evidence>
<gene>
    <name evidence="4" type="ORF">GCM10025872_18320</name>
</gene>
<accession>A0ABN6YQ92</accession>
<dbReference type="InterPro" id="IPR045582">
    <property type="entry name" value="Trehalase-like_N"/>
</dbReference>
<feature type="domain" description="GH15-like" evidence="2">
    <location>
        <begin position="272"/>
        <end position="636"/>
    </location>
</feature>
<dbReference type="PANTHER" id="PTHR31616:SF0">
    <property type="entry name" value="GLUCAN 1,4-ALPHA-GLUCOSIDASE"/>
    <property type="match status" value="1"/>
</dbReference>
<evidence type="ECO:0000313" key="4">
    <source>
        <dbReference type="EMBL" id="BDZ58175.1"/>
    </source>
</evidence>
<dbReference type="Proteomes" id="UP001321421">
    <property type="component" value="Chromosome"/>
</dbReference>
<evidence type="ECO:0000313" key="5">
    <source>
        <dbReference type="Proteomes" id="UP001321421"/>
    </source>
</evidence>
<dbReference type="InterPro" id="IPR012341">
    <property type="entry name" value="6hp_glycosidase-like_sf"/>
</dbReference>
<dbReference type="SUPFAM" id="SSF48208">
    <property type="entry name" value="Six-hairpin glycosidases"/>
    <property type="match status" value="1"/>
</dbReference>
<name>A0ABN6YQ92_9MICO</name>
<dbReference type="PANTHER" id="PTHR31616">
    <property type="entry name" value="TREHALASE"/>
    <property type="match status" value="1"/>
</dbReference>
<organism evidence="4 5">
    <name type="scientific">Barrientosiimonas endolithica</name>
    <dbReference type="NCBI Taxonomy" id="1535208"/>
    <lineage>
        <taxon>Bacteria</taxon>
        <taxon>Bacillati</taxon>
        <taxon>Actinomycetota</taxon>
        <taxon>Actinomycetes</taxon>
        <taxon>Micrococcales</taxon>
        <taxon>Dermacoccaceae</taxon>
        <taxon>Barrientosiimonas</taxon>
    </lineage>
</organism>
<proteinExistence type="predicted"/>
<dbReference type="InterPro" id="IPR008928">
    <property type="entry name" value="6-hairpin_glycosidase_sf"/>
</dbReference>
<reference evidence="5" key="1">
    <citation type="journal article" date="2019" name="Int. J. Syst. Evol. Microbiol.">
        <title>The Global Catalogue of Microorganisms (GCM) 10K type strain sequencing project: providing services to taxonomists for standard genome sequencing and annotation.</title>
        <authorList>
            <consortium name="The Broad Institute Genomics Platform"/>
            <consortium name="The Broad Institute Genome Sequencing Center for Infectious Disease"/>
            <person name="Wu L."/>
            <person name="Ma J."/>
        </authorList>
    </citation>
    <scope>NUCLEOTIDE SEQUENCE [LARGE SCALE GENOMIC DNA]</scope>
    <source>
        <strain evidence="5">NBRC 110608</strain>
    </source>
</reference>
<dbReference type="Pfam" id="PF00723">
    <property type="entry name" value="Glyco_hydro_15"/>
    <property type="match status" value="1"/>
</dbReference>
<evidence type="ECO:0000256" key="1">
    <source>
        <dbReference type="SAM" id="MobiDB-lite"/>
    </source>
</evidence>
<sequence length="656" mass="73073">MLGPPTDSPGHPTERPLPGEGTGSVGEVTGRACYAPDPHRAYPFGVIDQTNRTPIEDYAVIGDTETAALVSKSGSLDWLCIPRFDSPACFSALLGTPENGRWFLGPCEPAATTTRTYRGNSSVLETTHTTDTGVVKVTDLMPLGDNRADIVRVVECLEGEVRMCHEWVVRFGYGKVRPWVQHHQGHERDQEVIVAIAGPDMLLFRGTRLPHAEDGHHRDEWTIKAGEREQFSLTWFASWKPIPPPLNIPGRIEDTVSQSQEWASHCHYRGPYEAQVVRSLLVLRLLTDTRRGGIVAAPTTSLPEDFGGERNWDYRYCWLRDASLTLEALLSTGYTTETKLWRDWLVRALAGDPQDMQIMYAVDGGRELPERELDHLPGYADSRPVRVGNGAVNQKQTDVLGEVMIALEMARQRGLPETEQSWAVQRALVDSLVSHWDQPDNGLWEIRGPLRHFTHSRVMVWAAFDRAIKAVEDHGYEGDVDTWRDMRDTVHAEVLERGFDPERGSFRQHYGTSEVDASLLTIPIVGFLPGDDPRVLGTIAAIEEDLMRDGLLLRYRTETGVDGLSGEEHPFLACSFWLVSAYALAGRVDEAKALMDRLIGLCNEVGLLSEEYDTHLDRMAGNYPQAFSHLTLVTAAVHLAEAEGIAAPVPLEGVHR</sequence>
<dbReference type="InterPro" id="IPR011613">
    <property type="entry name" value="GH15-like"/>
</dbReference>